<name>A0ACC2ITZ3_9PLEO</name>
<dbReference type="EMBL" id="JAPHNI010000012">
    <property type="protein sequence ID" value="KAJ8118684.1"/>
    <property type="molecule type" value="Genomic_DNA"/>
</dbReference>
<sequence length="443" mass="47266">MLPSSLIPLMSIFFPASPLLPSNSTDVARESAIATSSAKPSIVLPAKPSITSSATPSATSITIPSATPSPKEAEEASAPAAKLLLTNAGAYASSLRATYPDQGVALFAEPIWWWQSGSAVDALLTYAATTGDSQYATLLSSTLVREATGTNDFMTVHATGNDDQAWWALAALTAAETNLAPAGPVPWATLAENVFEQQTTRWDRVKCNGGMKWKVLEGDGTDGWHYKSTIANGLFFQMAARLALLTSSADIKAWAVKSYDWTVGVGLINPEFDVYDGTDDAKGENGCVDVNHNMWSYNVGVFMYGSAVMAKLTGEKKWMERTKGFIASAKRNFVNKKTGELWEEKCEHDGSCDSDQVSFKGTLARWLGATAELLPELRESVMEIMGGASHVATAGPTEGLGAIASFNQLEIIDAALRVQGFGGKEGTIGARSLSIAGRVKWER</sequence>
<comment type="caution">
    <text evidence="1">The sequence shown here is derived from an EMBL/GenBank/DDBJ whole genome shotgun (WGS) entry which is preliminary data.</text>
</comment>
<dbReference type="Proteomes" id="UP001153331">
    <property type="component" value="Unassembled WGS sequence"/>
</dbReference>
<organism evidence="1 2">
    <name type="scientific">Boeremia exigua</name>
    <dbReference type="NCBI Taxonomy" id="749465"/>
    <lineage>
        <taxon>Eukaryota</taxon>
        <taxon>Fungi</taxon>
        <taxon>Dikarya</taxon>
        <taxon>Ascomycota</taxon>
        <taxon>Pezizomycotina</taxon>
        <taxon>Dothideomycetes</taxon>
        <taxon>Pleosporomycetidae</taxon>
        <taxon>Pleosporales</taxon>
        <taxon>Pleosporineae</taxon>
        <taxon>Didymellaceae</taxon>
        <taxon>Boeremia</taxon>
    </lineage>
</organism>
<proteinExistence type="predicted"/>
<protein>
    <submittedName>
        <fullName evidence="1">Uncharacterized protein</fullName>
    </submittedName>
</protein>
<evidence type="ECO:0000313" key="1">
    <source>
        <dbReference type="EMBL" id="KAJ8118684.1"/>
    </source>
</evidence>
<evidence type="ECO:0000313" key="2">
    <source>
        <dbReference type="Proteomes" id="UP001153331"/>
    </source>
</evidence>
<reference evidence="1" key="1">
    <citation type="submission" date="2022-11" db="EMBL/GenBank/DDBJ databases">
        <title>Genome Sequence of Boeremia exigua.</title>
        <authorList>
            <person name="Buettner E."/>
        </authorList>
    </citation>
    <scope>NUCLEOTIDE SEQUENCE</scope>
    <source>
        <strain evidence="1">CU02</strain>
    </source>
</reference>
<gene>
    <name evidence="1" type="ORF">OPT61_g366</name>
</gene>
<accession>A0ACC2ITZ3</accession>
<keyword evidence="2" id="KW-1185">Reference proteome</keyword>